<evidence type="ECO:0000313" key="2">
    <source>
        <dbReference type="Proteomes" id="UP000282388"/>
    </source>
</evidence>
<reference evidence="1 2" key="1">
    <citation type="submission" date="2018-09" db="EMBL/GenBank/DDBJ databases">
        <title>The draft genome of Acinetobacter spp. strains.</title>
        <authorList>
            <person name="Qin J."/>
            <person name="Feng Y."/>
            <person name="Zong Z."/>
        </authorList>
    </citation>
    <scope>NUCLEOTIDE SEQUENCE [LARGE SCALE GENOMIC DNA]</scope>
    <source>
        <strain evidence="1 2">WCHAc060012</strain>
    </source>
</reference>
<dbReference type="OrthoDB" id="9841430at2"/>
<dbReference type="AlphaFoldDB" id="A0A3A8E6F0"/>
<comment type="caution">
    <text evidence="1">The sequence shown here is derived from an EMBL/GenBank/DDBJ whole genome shotgun (WGS) entry which is preliminary data.</text>
</comment>
<dbReference type="Proteomes" id="UP000282388">
    <property type="component" value="Unassembled WGS sequence"/>
</dbReference>
<gene>
    <name evidence="1" type="ORF">D7V32_12230</name>
</gene>
<accession>A0A3A8E6F0</accession>
<sequence length="106" mass="12453">MSFIDKLNVRLGLAVGAETFQKLTTENLFNDWLNMVDWNQLQIEFPKDLVEQTLAKGIDTDTLADLVKQIDKYYFEQYKKAEDANFQEVVKWHEAEMAKTCWDIKS</sequence>
<name>A0A3A8E6F0_9GAMM</name>
<organism evidence="1 2">
    <name type="scientific">Acinetobacter tianfuensis</name>
    <dbReference type="NCBI Taxonomy" id="2419603"/>
    <lineage>
        <taxon>Bacteria</taxon>
        <taxon>Pseudomonadati</taxon>
        <taxon>Pseudomonadota</taxon>
        <taxon>Gammaproteobacteria</taxon>
        <taxon>Moraxellales</taxon>
        <taxon>Moraxellaceae</taxon>
        <taxon>Acinetobacter</taxon>
    </lineage>
</organism>
<dbReference type="EMBL" id="RAXV01000027">
    <property type="protein sequence ID" value="RKG30185.1"/>
    <property type="molecule type" value="Genomic_DNA"/>
</dbReference>
<keyword evidence="2" id="KW-1185">Reference proteome</keyword>
<evidence type="ECO:0000313" key="1">
    <source>
        <dbReference type="EMBL" id="RKG30185.1"/>
    </source>
</evidence>
<dbReference type="RefSeq" id="WP_120403138.1">
    <property type="nucleotide sequence ID" value="NZ_RAXV01000027.1"/>
</dbReference>
<proteinExistence type="predicted"/>
<protein>
    <submittedName>
        <fullName evidence="1">Uncharacterized protein</fullName>
    </submittedName>
</protein>